<proteinExistence type="predicted"/>
<name>A0A4C1TXJ5_EUMVA</name>
<keyword evidence="2" id="KW-1185">Reference proteome</keyword>
<dbReference type="AlphaFoldDB" id="A0A4C1TXJ5"/>
<organism evidence="1 2">
    <name type="scientific">Eumeta variegata</name>
    <name type="common">Bagworm moth</name>
    <name type="synonym">Eumeta japonica</name>
    <dbReference type="NCBI Taxonomy" id="151549"/>
    <lineage>
        <taxon>Eukaryota</taxon>
        <taxon>Metazoa</taxon>
        <taxon>Ecdysozoa</taxon>
        <taxon>Arthropoda</taxon>
        <taxon>Hexapoda</taxon>
        <taxon>Insecta</taxon>
        <taxon>Pterygota</taxon>
        <taxon>Neoptera</taxon>
        <taxon>Endopterygota</taxon>
        <taxon>Lepidoptera</taxon>
        <taxon>Glossata</taxon>
        <taxon>Ditrysia</taxon>
        <taxon>Tineoidea</taxon>
        <taxon>Psychidae</taxon>
        <taxon>Oiketicinae</taxon>
        <taxon>Eumeta</taxon>
    </lineage>
</organism>
<protein>
    <submittedName>
        <fullName evidence="1">Uncharacterized protein</fullName>
    </submittedName>
</protein>
<accession>A0A4C1TXJ5</accession>
<comment type="caution">
    <text evidence="1">The sequence shown here is derived from an EMBL/GenBank/DDBJ whole genome shotgun (WGS) entry which is preliminary data.</text>
</comment>
<sequence length="168" mass="18297">MTPISVSSATRSRRNIGHSSRTCSTSWILAGSQAQYGESFSLNLCRYCENPPCPVRVCAKWDVISVFRRTRYACSTRGKKHLVISPVPPSAYRSCHSSRLAALITLSRTTAETRHSPLPSLVRAARLASSSARSFPAIPACALTQNKRTALPSATISEMSRLASWARG</sequence>
<dbReference type="Proteomes" id="UP000299102">
    <property type="component" value="Unassembled WGS sequence"/>
</dbReference>
<gene>
    <name evidence="1" type="ORF">EVAR_14374_1</name>
</gene>
<dbReference type="EMBL" id="BGZK01000099">
    <property type="protein sequence ID" value="GBP18604.1"/>
    <property type="molecule type" value="Genomic_DNA"/>
</dbReference>
<evidence type="ECO:0000313" key="1">
    <source>
        <dbReference type="EMBL" id="GBP18604.1"/>
    </source>
</evidence>
<evidence type="ECO:0000313" key="2">
    <source>
        <dbReference type="Proteomes" id="UP000299102"/>
    </source>
</evidence>
<reference evidence="1 2" key="1">
    <citation type="journal article" date="2019" name="Commun. Biol.">
        <title>The bagworm genome reveals a unique fibroin gene that provides high tensile strength.</title>
        <authorList>
            <person name="Kono N."/>
            <person name="Nakamura H."/>
            <person name="Ohtoshi R."/>
            <person name="Tomita M."/>
            <person name="Numata K."/>
            <person name="Arakawa K."/>
        </authorList>
    </citation>
    <scope>NUCLEOTIDE SEQUENCE [LARGE SCALE GENOMIC DNA]</scope>
</reference>